<protein>
    <submittedName>
        <fullName evidence="1">Uncharacterized protein</fullName>
    </submittedName>
</protein>
<evidence type="ECO:0000313" key="2">
    <source>
        <dbReference type="Proteomes" id="UP001501079"/>
    </source>
</evidence>
<accession>A0ABP8A3P8</accession>
<gene>
    <name evidence="1" type="ORF">GCM10022287_25360</name>
</gene>
<organism evidence="1 2">
    <name type="scientific">Gryllotalpicola koreensis</name>
    <dbReference type="NCBI Taxonomy" id="993086"/>
    <lineage>
        <taxon>Bacteria</taxon>
        <taxon>Bacillati</taxon>
        <taxon>Actinomycetota</taxon>
        <taxon>Actinomycetes</taxon>
        <taxon>Micrococcales</taxon>
        <taxon>Microbacteriaceae</taxon>
        <taxon>Gryllotalpicola</taxon>
    </lineage>
</organism>
<dbReference type="Proteomes" id="UP001501079">
    <property type="component" value="Unassembled WGS sequence"/>
</dbReference>
<name>A0ABP8A3P8_9MICO</name>
<comment type="caution">
    <text evidence="1">The sequence shown here is derived from an EMBL/GenBank/DDBJ whole genome shotgun (WGS) entry which is preliminary data.</text>
</comment>
<evidence type="ECO:0000313" key="1">
    <source>
        <dbReference type="EMBL" id="GAA4177108.1"/>
    </source>
</evidence>
<keyword evidence="2" id="KW-1185">Reference proteome</keyword>
<reference evidence="2" key="1">
    <citation type="journal article" date="2019" name="Int. J. Syst. Evol. Microbiol.">
        <title>The Global Catalogue of Microorganisms (GCM) 10K type strain sequencing project: providing services to taxonomists for standard genome sequencing and annotation.</title>
        <authorList>
            <consortium name="The Broad Institute Genomics Platform"/>
            <consortium name="The Broad Institute Genome Sequencing Center for Infectious Disease"/>
            <person name="Wu L."/>
            <person name="Ma J."/>
        </authorList>
    </citation>
    <scope>NUCLEOTIDE SEQUENCE [LARGE SCALE GENOMIC DNA]</scope>
    <source>
        <strain evidence="2">JCM 17591</strain>
    </source>
</reference>
<proteinExistence type="predicted"/>
<sequence length="74" mass="7673">MISVAEPVLRNLKIRSLGRALATIRRGGAAAVDSVTGCVSFLVGCGAGCGFIVRRPGYQVIARPPQVVLSCCLT</sequence>
<dbReference type="EMBL" id="BAABBW010000004">
    <property type="protein sequence ID" value="GAA4177108.1"/>
    <property type="molecule type" value="Genomic_DNA"/>
</dbReference>